<keyword evidence="2" id="KW-1185">Reference proteome</keyword>
<dbReference type="RefSeq" id="WP_338294595.1">
    <property type="nucleotide sequence ID" value="NZ_AP027272.1"/>
</dbReference>
<evidence type="ECO:0000313" key="1">
    <source>
        <dbReference type="EMBL" id="BDX08528.1"/>
    </source>
</evidence>
<reference evidence="1" key="1">
    <citation type="submission" date="2023-01" db="EMBL/GenBank/DDBJ databases">
        <title>Complete genome sequence of Planctobacterium marinum strain Dej080120_11.</title>
        <authorList>
            <person name="Ueki S."/>
            <person name="Maruyama F."/>
        </authorList>
    </citation>
    <scope>NUCLEOTIDE SEQUENCE</scope>
    <source>
        <strain evidence="1">Dej080120_11</strain>
    </source>
</reference>
<dbReference type="KEGG" id="pmaw:MACH26_40490"/>
<accession>A0AA48HKJ0</accession>
<proteinExistence type="predicted"/>
<protein>
    <submittedName>
        <fullName evidence="1">Uncharacterized protein</fullName>
    </submittedName>
</protein>
<name>A0AA48HKJ0_9ALTE</name>
<dbReference type="Pfam" id="PF12305">
    <property type="entry name" value="DUF3630"/>
    <property type="match status" value="1"/>
</dbReference>
<dbReference type="AlphaFoldDB" id="A0AA48HKJ0"/>
<dbReference type="Proteomes" id="UP001333710">
    <property type="component" value="Chromosome"/>
</dbReference>
<evidence type="ECO:0000313" key="2">
    <source>
        <dbReference type="Proteomes" id="UP001333710"/>
    </source>
</evidence>
<sequence length="89" mass="10490">MHQELDYRWATAETGLLPRLNDLQRNGELQFKNRDIGADREQFFLSCSGIDYLLFIEHISESAWIEPIAPKDMEKLQFFYSLLCCDKSE</sequence>
<organism evidence="1 2">
    <name type="scientific">Planctobacterium marinum</name>
    <dbReference type="NCBI Taxonomy" id="1631968"/>
    <lineage>
        <taxon>Bacteria</taxon>
        <taxon>Pseudomonadati</taxon>
        <taxon>Pseudomonadota</taxon>
        <taxon>Gammaproteobacteria</taxon>
        <taxon>Alteromonadales</taxon>
        <taxon>Alteromonadaceae</taxon>
        <taxon>Planctobacterium</taxon>
    </lineage>
</organism>
<dbReference type="InterPro" id="IPR022080">
    <property type="entry name" value="DUF3630"/>
</dbReference>
<dbReference type="EMBL" id="AP027272">
    <property type="protein sequence ID" value="BDX08528.1"/>
    <property type="molecule type" value="Genomic_DNA"/>
</dbReference>
<gene>
    <name evidence="1" type="ORF">MACH26_40490</name>
</gene>